<dbReference type="RefSeq" id="WP_261760416.1">
    <property type="nucleotide sequence ID" value="NZ_CP104562.2"/>
</dbReference>
<evidence type="ECO:0000256" key="2">
    <source>
        <dbReference type="ARBA" id="ARBA00010687"/>
    </source>
</evidence>
<evidence type="ECO:0000256" key="1">
    <source>
        <dbReference type="ARBA" id="ARBA00001695"/>
    </source>
</evidence>
<accession>A0ABY6B6P6</accession>
<evidence type="ECO:0000256" key="3">
    <source>
        <dbReference type="ARBA" id="ARBA00012556"/>
    </source>
</evidence>
<reference evidence="7" key="1">
    <citation type="submission" date="2022-10" db="EMBL/GenBank/DDBJ databases">
        <title>Characterization and whole genome sequencing of a new Roseateles species, isolated from fresh water.</title>
        <authorList>
            <person name="Guliayeva D.Y."/>
            <person name="Akhremchuk A.E."/>
            <person name="Sikolenko M.A."/>
            <person name="Valentovich L.N."/>
            <person name="Sidarenka A.V."/>
        </authorList>
    </citation>
    <scope>NUCLEOTIDE SEQUENCE</scope>
    <source>
        <strain evidence="7">BIM B-1768</strain>
    </source>
</reference>
<dbReference type="Proteomes" id="UP001064933">
    <property type="component" value="Chromosome"/>
</dbReference>
<evidence type="ECO:0000313" key="8">
    <source>
        <dbReference type="Proteomes" id="UP001064933"/>
    </source>
</evidence>
<gene>
    <name evidence="7" type="ORF">N4261_12285</name>
</gene>
<evidence type="ECO:0000256" key="4">
    <source>
        <dbReference type="ARBA" id="ARBA00022801"/>
    </source>
</evidence>
<dbReference type="EMBL" id="CP104562">
    <property type="protein sequence ID" value="UXH80599.1"/>
    <property type="molecule type" value="Genomic_DNA"/>
</dbReference>
<evidence type="ECO:0000256" key="5">
    <source>
        <dbReference type="ARBA" id="ARBA00023295"/>
    </source>
</evidence>
<organism evidence="7 8">
    <name type="scientific">Roseateles amylovorans</name>
    <dbReference type="NCBI Taxonomy" id="2978473"/>
    <lineage>
        <taxon>Bacteria</taxon>
        <taxon>Pseudomonadati</taxon>
        <taxon>Pseudomonadota</taxon>
        <taxon>Betaproteobacteria</taxon>
        <taxon>Burkholderiales</taxon>
        <taxon>Sphaerotilaceae</taxon>
        <taxon>Roseateles</taxon>
    </lineage>
</organism>
<proteinExistence type="inferred from homology"/>
<evidence type="ECO:0000313" key="7">
    <source>
        <dbReference type="EMBL" id="UXH80599.1"/>
    </source>
</evidence>
<dbReference type="InterPro" id="IPR011683">
    <property type="entry name" value="Glyco_hydro_53"/>
</dbReference>
<dbReference type="SUPFAM" id="SSF51445">
    <property type="entry name" value="(Trans)glycosidases"/>
    <property type="match status" value="1"/>
</dbReference>
<dbReference type="PANTHER" id="PTHR34983:SF1">
    <property type="entry name" value="ARABINOGALACTAN ENDO-BETA-1,4-GALACTANASE A"/>
    <property type="match status" value="1"/>
</dbReference>
<sequence>MKKTKELKHPSTAAHGPAGVMTANSAISALDATGHPSADGGPAASSAAGLTRRQCLGAGLGLAGSLAAFPAFAATLLKGADVSWVSQEESAGYSFYNAAGTKTDPFKLLKDLGVNTIRLRVWVNPSGGWCDGADTLYKAKRAMAQGQKIMLTFHYSDSWADPGQQTKPAAWSSHSLSQLVTDVYAHTQGILSYLKNNGVNVDYVQVGNEINSGMLWPTGQASGSNFGNLVQLINSGFEATKAVFSGAQVVLHLSNGHDNALFRWFFDGMKNHGARYDVIGLSHYPTASNWSSRNAALSTNMADMVSRYGKPVVVAETGMDWQQAAASKAMLADVLTRVSALGAKGLGVLYWEPQAYPGWQGYTWGALDGSGRFTTALDPF</sequence>
<dbReference type="InterPro" id="IPR017853">
    <property type="entry name" value="GH"/>
</dbReference>
<protein>
    <recommendedName>
        <fullName evidence="3 6">Arabinogalactan endo-beta-1,4-galactanase</fullName>
        <ecNumber evidence="3 6">3.2.1.89</ecNumber>
    </recommendedName>
</protein>
<dbReference type="EC" id="3.2.1.89" evidence="3 6"/>
<keyword evidence="5 6" id="KW-0326">Glycosidase</keyword>
<keyword evidence="4 6" id="KW-0378">Hydrolase</keyword>
<dbReference type="PANTHER" id="PTHR34983">
    <property type="entry name" value="ARABINOGALACTAN ENDO-BETA-1,4-GALACTANASE A"/>
    <property type="match status" value="1"/>
</dbReference>
<name>A0ABY6B6P6_9BURK</name>
<dbReference type="Gene3D" id="3.20.20.80">
    <property type="entry name" value="Glycosidases"/>
    <property type="match status" value="1"/>
</dbReference>
<dbReference type="Pfam" id="PF07745">
    <property type="entry name" value="Glyco_hydro_53"/>
    <property type="match status" value="1"/>
</dbReference>
<evidence type="ECO:0000256" key="6">
    <source>
        <dbReference type="RuleBase" id="RU361192"/>
    </source>
</evidence>
<comment type="similarity">
    <text evidence="2 6">Belongs to the glycosyl hydrolase 53 family.</text>
</comment>
<comment type="catalytic activity">
    <reaction evidence="1 6">
        <text>The enzyme specifically hydrolyzes (1-&gt;4)-beta-D-galactosidic linkages in type I arabinogalactans.</text>
        <dbReference type="EC" id="3.2.1.89"/>
    </reaction>
</comment>
<keyword evidence="8" id="KW-1185">Reference proteome</keyword>